<sequence>MRQNIDGYYILKIPEMIYIQIEDCILGVVLGFNFPSDKIEDTRQYCKDLKCSCHMLQYKHPKYDLLEINSYRDRE</sequence>
<reference evidence="1 2" key="1">
    <citation type="submission" date="2019-11" db="EMBL/GenBank/DDBJ databases">
        <title>Comparative genomics of hydrocarbon-degrading Desulfosarcina strains.</title>
        <authorList>
            <person name="Watanabe M."/>
            <person name="Kojima H."/>
            <person name="Fukui M."/>
        </authorList>
    </citation>
    <scope>NUCLEOTIDE SEQUENCE [LARGE SCALE GENOMIC DNA]</scope>
    <source>
        <strain evidence="2">oXyS1</strain>
    </source>
</reference>
<evidence type="ECO:0000313" key="1">
    <source>
        <dbReference type="EMBL" id="BBO91955.1"/>
    </source>
</evidence>
<name>A0A5K8AH01_9BACT</name>
<organism evidence="1 2">
    <name type="scientific">Desulfosarcina ovata subsp. ovata</name>
    <dbReference type="NCBI Taxonomy" id="2752305"/>
    <lineage>
        <taxon>Bacteria</taxon>
        <taxon>Pseudomonadati</taxon>
        <taxon>Thermodesulfobacteriota</taxon>
        <taxon>Desulfobacteria</taxon>
        <taxon>Desulfobacterales</taxon>
        <taxon>Desulfosarcinaceae</taxon>
        <taxon>Desulfosarcina</taxon>
    </lineage>
</organism>
<evidence type="ECO:0000313" key="2">
    <source>
        <dbReference type="Proteomes" id="UP000422108"/>
    </source>
</evidence>
<dbReference type="EMBL" id="AP021879">
    <property type="protein sequence ID" value="BBO91955.1"/>
    <property type="molecule type" value="Genomic_DNA"/>
</dbReference>
<keyword evidence="2" id="KW-1185">Reference proteome</keyword>
<accession>A0A5K8AH01</accession>
<protein>
    <submittedName>
        <fullName evidence="1">Uncharacterized protein</fullName>
    </submittedName>
</protein>
<dbReference type="Proteomes" id="UP000422108">
    <property type="component" value="Chromosome"/>
</dbReference>
<proteinExistence type="predicted"/>
<dbReference type="AlphaFoldDB" id="A0A5K8AH01"/>
<gene>
    <name evidence="1" type="ORF">DSCOOX_51350</name>
</gene>